<dbReference type="WBParaSite" id="MBELARI_LOCUS397">
    <property type="protein sequence ID" value="MBELARI_LOCUS397"/>
    <property type="gene ID" value="MBELARI_LOCUS397"/>
</dbReference>
<sequence length="196" mass="22433">MKFLKKIILKLICAKWNELKSAISAPSRPTDLVDRGSSLQESFNKNPKRNRESNEYSSFSFDPISAPSHSQSDPITYSSLEETTEINDSDLTVPELETSYQISQLGEIVDYTQNSNPSLPPFVAAARAFVEKETPFVTPFFMPPKRRRFVAGRRLRSRITKAAKNWNKAVDQFQRRNPTTEHSTYIVRVTRNSQKT</sequence>
<evidence type="ECO:0000256" key="1">
    <source>
        <dbReference type="SAM" id="MobiDB-lite"/>
    </source>
</evidence>
<name>A0AAF3FAP8_9BILA</name>
<protein>
    <submittedName>
        <fullName evidence="3">Uncharacterized protein</fullName>
    </submittedName>
</protein>
<evidence type="ECO:0000313" key="2">
    <source>
        <dbReference type="Proteomes" id="UP000887575"/>
    </source>
</evidence>
<feature type="region of interest" description="Disordered" evidence="1">
    <location>
        <begin position="26"/>
        <end position="75"/>
    </location>
</feature>
<organism evidence="2 3">
    <name type="scientific">Mesorhabditis belari</name>
    <dbReference type="NCBI Taxonomy" id="2138241"/>
    <lineage>
        <taxon>Eukaryota</taxon>
        <taxon>Metazoa</taxon>
        <taxon>Ecdysozoa</taxon>
        <taxon>Nematoda</taxon>
        <taxon>Chromadorea</taxon>
        <taxon>Rhabditida</taxon>
        <taxon>Rhabditina</taxon>
        <taxon>Rhabditomorpha</taxon>
        <taxon>Rhabditoidea</taxon>
        <taxon>Rhabditidae</taxon>
        <taxon>Mesorhabditinae</taxon>
        <taxon>Mesorhabditis</taxon>
    </lineage>
</organism>
<proteinExistence type="predicted"/>
<reference evidence="3" key="1">
    <citation type="submission" date="2024-02" db="UniProtKB">
        <authorList>
            <consortium name="WormBaseParasite"/>
        </authorList>
    </citation>
    <scope>IDENTIFICATION</scope>
</reference>
<evidence type="ECO:0000313" key="3">
    <source>
        <dbReference type="WBParaSite" id="MBELARI_LOCUS397"/>
    </source>
</evidence>
<accession>A0AAF3FAP8</accession>
<dbReference type="AlphaFoldDB" id="A0AAF3FAP8"/>
<keyword evidence="2" id="KW-1185">Reference proteome</keyword>
<dbReference type="Proteomes" id="UP000887575">
    <property type="component" value="Unassembled WGS sequence"/>
</dbReference>